<keyword evidence="4" id="KW-1185">Reference proteome</keyword>
<organism evidence="3 4">
    <name type="scientific">Mya arenaria</name>
    <name type="common">Soft-shell clam</name>
    <dbReference type="NCBI Taxonomy" id="6604"/>
    <lineage>
        <taxon>Eukaryota</taxon>
        <taxon>Metazoa</taxon>
        <taxon>Spiralia</taxon>
        <taxon>Lophotrochozoa</taxon>
        <taxon>Mollusca</taxon>
        <taxon>Bivalvia</taxon>
        <taxon>Autobranchia</taxon>
        <taxon>Heteroconchia</taxon>
        <taxon>Euheterodonta</taxon>
        <taxon>Imparidentia</taxon>
        <taxon>Neoheterodontei</taxon>
        <taxon>Myida</taxon>
        <taxon>Myoidea</taxon>
        <taxon>Myidae</taxon>
        <taxon>Mya</taxon>
    </lineage>
</organism>
<dbReference type="Proteomes" id="UP001164746">
    <property type="component" value="Chromosome 14"/>
</dbReference>
<protein>
    <recommendedName>
        <fullName evidence="2">B box-type domain-containing protein</fullName>
    </recommendedName>
</protein>
<accession>A0ABY7FWL1</accession>
<name>A0ABY7FWL1_MYAAR</name>
<gene>
    <name evidence="3" type="ORF">MAR_011353</name>
</gene>
<dbReference type="EMBL" id="CP111025">
    <property type="protein sequence ID" value="WAR25649.1"/>
    <property type="molecule type" value="Genomic_DNA"/>
</dbReference>
<dbReference type="PANTHER" id="PTHR25462">
    <property type="entry name" value="BONUS, ISOFORM C-RELATED"/>
    <property type="match status" value="1"/>
</dbReference>
<feature type="domain" description="B box-type" evidence="2">
    <location>
        <begin position="16"/>
        <end position="64"/>
    </location>
</feature>
<keyword evidence="1" id="KW-0862">Zinc</keyword>
<keyword evidence="1" id="KW-0479">Metal-binding</keyword>
<dbReference type="InterPro" id="IPR047153">
    <property type="entry name" value="TRIM45/56/19-like"/>
</dbReference>
<evidence type="ECO:0000313" key="4">
    <source>
        <dbReference type="Proteomes" id="UP001164746"/>
    </source>
</evidence>
<dbReference type="PANTHER" id="PTHR25462:SF296">
    <property type="entry name" value="MEIOTIC P26, ISOFORM F"/>
    <property type="match status" value="1"/>
</dbReference>
<proteinExistence type="predicted"/>
<keyword evidence="1" id="KW-0863">Zinc-finger</keyword>
<reference evidence="3" key="1">
    <citation type="submission" date="2022-11" db="EMBL/GenBank/DDBJ databases">
        <title>Centuries of genome instability and evolution in soft-shell clam transmissible cancer (bioRxiv).</title>
        <authorList>
            <person name="Hart S.F.M."/>
            <person name="Yonemitsu M.A."/>
            <person name="Giersch R.M."/>
            <person name="Beal B.F."/>
            <person name="Arriagada G."/>
            <person name="Davis B.W."/>
            <person name="Ostrander E.A."/>
            <person name="Goff S.P."/>
            <person name="Metzger M.J."/>
        </authorList>
    </citation>
    <scope>NUCLEOTIDE SEQUENCE</scope>
    <source>
        <strain evidence="3">MELC-2E11</strain>
        <tissue evidence="3">Siphon/mantle</tissue>
    </source>
</reference>
<dbReference type="SUPFAM" id="SSF57845">
    <property type="entry name" value="B-box zinc-binding domain"/>
    <property type="match status" value="1"/>
</dbReference>
<dbReference type="PROSITE" id="PS50119">
    <property type="entry name" value="ZF_BBOX"/>
    <property type="match status" value="1"/>
</dbReference>
<evidence type="ECO:0000256" key="1">
    <source>
        <dbReference type="PROSITE-ProRule" id="PRU00024"/>
    </source>
</evidence>
<evidence type="ECO:0000313" key="3">
    <source>
        <dbReference type="EMBL" id="WAR25649.1"/>
    </source>
</evidence>
<dbReference type="InterPro" id="IPR000315">
    <property type="entry name" value="Znf_B-box"/>
</dbReference>
<dbReference type="Gene3D" id="3.30.160.60">
    <property type="entry name" value="Classic Zinc Finger"/>
    <property type="match status" value="1"/>
</dbReference>
<sequence>MEIVCDTSSKTTSDSEYDYTCSPCNDEELNKEAQYFCGECAQFYCNECEQWHKKIRKRHVVLGREDSRQWLQAPIQSVVEDLERCKKHPNKALELYCGGHDQLCCHLCVANNHSNCSVVKHIPVLARGFRETETFKKLPYEVKNYGTSSWSLESHERRVKRSLKSLGIKCWTIARFYVKKIMKFWINRRKNNKRNEQNHGAVNYKSD</sequence>
<evidence type="ECO:0000259" key="2">
    <source>
        <dbReference type="PROSITE" id="PS50119"/>
    </source>
</evidence>